<dbReference type="OrthoDB" id="4245446at2"/>
<dbReference type="RefSeq" id="WP_055543615.1">
    <property type="nucleotide sequence ID" value="NZ_CP023699.1"/>
</dbReference>
<dbReference type="EMBL" id="CP023699">
    <property type="protein sequence ID" value="QEU93990.1"/>
    <property type="molecule type" value="Genomic_DNA"/>
</dbReference>
<evidence type="ECO:0000256" key="1">
    <source>
        <dbReference type="SAM" id="MobiDB-lite"/>
    </source>
</evidence>
<name>A0A5J6GDN7_STRKN</name>
<protein>
    <submittedName>
        <fullName evidence="2">Uncharacterized protein</fullName>
    </submittedName>
</protein>
<dbReference type="KEGG" id="ska:CP970_26560"/>
<accession>A0A5J6GDN7</accession>
<evidence type="ECO:0000313" key="2">
    <source>
        <dbReference type="EMBL" id="QEU93990.1"/>
    </source>
</evidence>
<dbReference type="AlphaFoldDB" id="A0A5J6GDN7"/>
<proteinExistence type="predicted"/>
<reference evidence="2 3" key="1">
    <citation type="submission" date="2017-09" db="EMBL/GenBank/DDBJ databases">
        <authorList>
            <person name="Lee N."/>
            <person name="Cho B.-K."/>
        </authorList>
    </citation>
    <scope>NUCLEOTIDE SEQUENCE [LARGE SCALE GENOMIC DNA]</scope>
    <source>
        <strain evidence="2 3">ATCC 12853</strain>
    </source>
</reference>
<feature type="region of interest" description="Disordered" evidence="1">
    <location>
        <begin position="42"/>
        <end position="64"/>
    </location>
</feature>
<evidence type="ECO:0000313" key="3">
    <source>
        <dbReference type="Proteomes" id="UP000325529"/>
    </source>
</evidence>
<dbReference type="Proteomes" id="UP000325529">
    <property type="component" value="Chromosome"/>
</dbReference>
<keyword evidence="3" id="KW-1185">Reference proteome</keyword>
<organism evidence="2 3">
    <name type="scientific">Streptomyces kanamyceticus</name>
    <dbReference type="NCBI Taxonomy" id="1967"/>
    <lineage>
        <taxon>Bacteria</taxon>
        <taxon>Bacillati</taxon>
        <taxon>Actinomycetota</taxon>
        <taxon>Actinomycetes</taxon>
        <taxon>Kitasatosporales</taxon>
        <taxon>Streptomycetaceae</taxon>
        <taxon>Streptomyces</taxon>
    </lineage>
</organism>
<gene>
    <name evidence="2" type="ORF">CP970_26560</name>
</gene>
<sequence length="64" mass="6609">MCDHCDDLDRTVAMLGDLVVYANWPGADEQFVAVIGPSLAASLPTDLPPGSGPIDGPPNSGGEW</sequence>